<dbReference type="PANTHER" id="PTHR12294:SF1">
    <property type="entry name" value="CALCIUM UPTAKE PROTEIN 1, MITOCHONDRIAL"/>
    <property type="match status" value="1"/>
</dbReference>
<dbReference type="PROSITE" id="PS00018">
    <property type="entry name" value="EF_HAND_1"/>
    <property type="match status" value="1"/>
</dbReference>
<evidence type="ECO:0000256" key="3">
    <source>
        <dbReference type="ARBA" id="ARBA00022448"/>
    </source>
</evidence>
<evidence type="ECO:0000256" key="6">
    <source>
        <dbReference type="ARBA" id="ARBA00022737"/>
    </source>
</evidence>
<dbReference type="SUPFAM" id="SSF47473">
    <property type="entry name" value="EF-hand"/>
    <property type="match status" value="1"/>
</dbReference>
<keyword evidence="4" id="KW-0109">Calcium transport</keyword>
<dbReference type="GO" id="GO:0051560">
    <property type="term" value="P:mitochondrial calcium ion homeostasis"/>
    <property type="evidence" value="ECO:0007669"/>
    <property type="project" value="TreeGrafter"/>
</dbReference>
<evidence type="ECO:0000256" key="11">
    <source>
        <dbReference type="ARBA" id="ARBA00023128"/>
    </source>
</evidence>
<dbReference type="PANTHER" id="PTHR12294">
    <property type="entry name" value="EF HAND DOMAIN FAMILY A1,A2-RELATED"/>
    <property type="match status" value="1"/>
</dbReference>
<protein>
    <recommendedName>
        <fullName evidence="14">EF-hand domain-containing protein</fullName>
    </recommendedName>
</protein>
<dbReference type="GO" id="GO:1990246">
    <property type="term" value="C:uniplex complex"/>
    <property type="evidence" value="ECO:0007669"/>
    <property type="project" value="TreeGrafter"/>
</dbReference>
<keyword evidence="12" id="KW-0472">Membrane</keyword>
<dbReference type="PROSITE" id="PS50222">
    <property type="entry name" value="EF_HAND_2"/>
    <property type="match status" value="1"/>
</dbReference>
<keyword evidence="3" id="KW-0813">Transport</keyword>
<keyword evidence="8" id="KW-0106">Calcium</keyword>
<dbReference type="GO" id="GO:0005509">
    <property type="term" value="F:calcium ion binding"/>
    <property type="evidence" value="ECO:0007669"/>
    <property type="project" value="InterPro"/>
</dbReference>
<dbReference type="InterPro" id="IPR002048">
    <property type="entry name" value="EF_hand_dom"/>
</dbReference>
<sequence length="500" mass="55467">MAFGVIGPDHGPSMQPSLGPMGCLTSPLRVGHLAVPFSSFQRLLNAFVEKTVRSPRHRSSLAITPSPALRSAPLLSIAISFPAMLRFLASRLRSTSDCEFGALGKSIAGVLAVGGSGLGLWLLPSSSSYPDSSVSFADSDFERGKPDIGMASNDAERGKKRRYLFADSYRRKVFFKYEKRIRLQSSPEKIFEYFASSKNPEGEICMTPADLMRSVVPVFPPSESDIVGKAFLKQMNDTVVLTCWKFSAGAWCFIVSKASIEIEREEFKKVMALMRSNNRQGASHKNGLRIGLKVGGSIEDGGLVEYFFGKDGKASLPHDKFVQFLSNLHDEIVRLEFTHYDFHSRGSISAKDFALSMVASADMNDINKLLERVDELNNCPSLRDICISFEEFKAFAELRRRLRPLAIAIFSYGKVIGLLTKQDFIRAASHVCGITLTQNVVDIIFHVFDANEDGNLSSEEFLRALQRQETEIQLPREAGIMGHLLCMLNCSRRCSSPRVC</sequence>
<proteinExistence type="inferred from homology"/>
<evidence type="ECO:0000256" key="13">
    <source>
        <dbReference type="ARBA" id="ARBA00038333"/>
    </source>
</evidence>
<evidence type="ECO:0000259" key="14">
    <source>
        <dbReference type="PROSITE" id="PS50222"/>
    </source>
</evidence>
<dbReference type="InterPro" id="IPR011992">
    <property type="entry name" value="EF-hand-dom_pair"/>
</dbReference>
<dbReference type="GO" id="GO:0005758">
    <property type="term" value="C:mitochondrial intermembrane space"/>
    <property type="evidence" value="ECO:0007669"/>
    <property type="project" value="UniProtKB-SubCell"/>
</dbReference>
<evidence type="ECO:0000256" key="8">
    <source>
        <dbReference type="ARBA" id="ARBA00022837"/>
    </source>
</evidence>
<keyword evidence="10" id="KW-0406">Ion transport</keyword>
<dbReference type="GO" id="GO:0036444">
    <property type="term" value="P:calcium import into the mitochondrion"/>
    <property type="evidence" value="ECO:0007669"/>
    <property type="project" value="TreeGrafter"/>
</dbReference>
<dbReference type="Pfam" id="PF13833">
    <property type="entry name" value="EF-hand_8"/>
    <property type="match status" value="1"/>
</dbReference>
<evidence type="ECO:0000256" key="4">
    <source>
        <dbReference type="ARBA" id="ARBA00022568"/>
    </source>
</evidence>
<gene>
    <name evidence="15" type="ORF">ZIOFF_023114</name>
</gene>
<dbReference type="Gene3D" id="1.10.238.10">
    <property type="entry name" value="EF-hand"/>
    <property type="match status" value="2"/>
</dbReference>
<comment type="similarity">
    <text evidence="13">Belongs to the MICU1 family. MICU1 subfamily.</text>
</comment>
<reference evidence="15 16" key="1">
    <citation type="submission" date="2020-08" db="EMBL/GenBank/DDBJ databases">
        <title>Plant Genome Project.</title>
        <authorList>
            <person name="Zhang R.-G."/>
        </authorList>
    </citation>
    <scope>NUCLEOTIDE SEQUENCE [LARGE SCALE GENOMIC DNA]</scope>
    <source>
        <tissue evidence="15">Rhizome</tissue>
    </source>
</reference>
<evidence type="ECO:0000256" key="2">
    <source>
        <dbReference type="ARBA" id="ARBA00004569"/>
    </source>
</evidence>
<evidence type="ECO:0000256" key="12">
    <source>
        <dbReference type="ARBA" id="ARBA00023136"/>
    </source>
</evidence>
<evidence type="ECO:0000256" key="1">
    <source>
        <dbReference type="ARBA" id="ARBA00004273"/>
    </source>
</evidence>
<dbReference type="AlphaFoldDB" id="A0A8J5LKP1"/>
<keyword evidence="5" id="KW-0479">Metal-binding</keyword>
<comment type="subcellular location">
    <subcellularLocation>
        <location evidence="1">Mitochondrion inner membrane</location>
    </subcellularLocation>
    <subcellularLocation>
        <location evidence="2">Mitochondrion intermembrane space</location>
    </subcellularLocation>
</comment>
<evidence type="ECO:0000313" key="16">
    <source>
        <dbReference type="Proteomes" id="UP000734854"/>
    </source>
</evidence>
<evidence type="ECO:0000256" key="7">
    <source>
        <dbReference type="ARBA" id="ARBA00022792"/>
    </source>
</evidence>
<dbReference type="EMBL" id="JACMSC010000006">
    <property type="protein sequence ID" value="KAG6519618.1"/>
    <property type="molecule type" value="Genomic_DNA"/>
</dbReference>
<keyword evidence="7" id="KW-0999">Mitochondrion inner membrane</keyword>
<accession>A0A8J5LKP1</accession>
<keyword evidence="11" id="KW-0496">Mitochondrion</keyword>
<keyword evidence="9" id="KW-0809">Transit peptide</keyword>
<organism evidence="15 16">
    <name type="scientific">Zingiber officinale</name>
    <name type="common">Ginger</name>
    <name type="synonym">Amomum zingiber</name>
    <dbReference type="NCBI Taxonomy" id="94328"/>
    <lineage>
        <taxon>Eukaryota</taxon>
        <taxon>Viridiplantae</taxon>
        <taxon>Streptophyta</taxon>
        <taxon>Embryophyta</taxon>
        <taxon>Tracheophyta</taxon>
        <taxon>Spermatophyta</taxon>
        <taxon>Magnoliopsida</taxon>
        <taxon>Liliopsida</taxon>
        <taxon>Zingiberales</taxon>
        <taxon>Zingiberaceae</taxon>
        <taxon>Zingiber</taxon>
    </lineage>
</organism>
<keyword evidence="16" id="KW-1185">Reference proteome</keyword>
<dbReference type="InterPro" id="IPR039800">
    <property type="entry name" value="MICU1/2/3"/>
</dbReference>
<keyword evidence="6" id="KW-0677">Repeat</keyword>
<dbReference type="Proteomes" id="UP000734854">
    <property type="component" value="Unassembled WGS sequence"/>
</dbReference>
<evidence type="ECO:0000256" key="9">
    <source>
        <dbReference type="ARBA" id="ARBA00022946"/>
    </source>
</evidence>
<feature type="domain" description="EF-hand" evidence="14">
    <location>
        <begin position="436"/>
        <end position="471"/>
    </location>
</feature>
<evidence type="ECO:0000256" key="5">
    <source>
        <dbReference type="ARBA" id="ARBA00022723"/>
    </source>
</evidence>
<name>A0A8J5LKP1_ZINOF</name>
<dbReference type="InterPro" id="IPR018247">
    <property type="entry name" value="EF_Hand_1_Ca_BS"/>
</dbReference>
<evidence type="ECO:0000256" key="10">
    <source>
        <dbReference type="ARBA" id="ARBA00023065"/>
    </source>
</evidence>
<evidence type="ECO:0000313" key="15">
    <source>
        <dbReference type="EMBL" id="KAG6519618.1"/>
    </source>
</evidence>
<comment type="caution">
    <text evidence="15">The sequence shown here is derived from an EMBL/GenBank/DDBJ whole genome shotgun (WGS) entry which is preliminary data.</text>
</comment>